<dbReference type="GO" id="GO:0034079">
    <property type="term" value="P:butanediol biosynthetic process"/>
    <property type="evidence" value="ECO:0007669"/>
    <property type="project" value="TreeGrafter"/>
</dbReference>
<evidence type="ECO:0000256" key="2">
    <source>
        <dbReference type="ARBA" id="ARBA00008072"/>
    </source>
</evidence>
<dbReference type="GO" id="GO:0000721">
    <property type="term" value="F:(R,R)-butanediol dehydrogenase activity"/>
    <property type="evidence" value="ECO:0007669"/>
    <property type="project" value="TreeGrafter"/>
</dbReference>
<accession>A0A9W4U432</accession>
<dbReference type="GO" id="GO:0005737">
    <property type="term" value="C:cytoplasm"/>
    <property type="evidence" value="ECO:0007669"/>
    <property type="project" value="TreeGrafter"/>
</dbReference>
<dbReference type="PANTHER" id="PTHR43161">
    <property type="entry name" value="SORBITOL DEHYDROGENASE"/>
    <property type="match status" value="1"/>
</dbReference>
<organism evidence="9 10">
    <name type="scientific">Periconia digitata</name>
    <dbReference type="NCBI Taxonomy" id="1303443"/>
    <lineage>
        <taxon>Eukaryota</taxon>
        <taxon>Fungi</taxon>
        <taxon>Dikarya</taxon>
        <taxon>Ascomycota</taxon>
        <taxon>Pezizomycotina</taxon>
        <taxon>Dothideomycetes</taxon>
        <taxon>Pleosporomycetidae</taxon>
        <taxon>Pleosporales</taxon>
        <taxon>Massarineae</taxon>
        <taxon>Periconiaceae</taxon>
        <taxon>Periconia</taxon>
    </lineage>
</organism>
<comment type="similarity">
    <text evidence="2 7">Belongs to the zinc-containing alcohol dehydrogenase family.</text>
</comment>
<dbReference type="Gene3D" id="3.40.50.720">
    <property type="entry name" value="NAD(P)-binding Rossmann-like Domain"/>
    <property type="match status" value="1"/>
</dbReference>
<dbReference type="Gene3D" id="3.90.180.10">
    <property type="entry name" value="Medium-chain alcohol dehydrogenases, catalytic domain"/>
    <property type="match status" value="1"/>
</dbReference>
<dbReference type="InterPro" id="IPR036291">
    <property type="entry name" value="NAD(P)-bd_dom_sf"/>
</dbReference>
<keyword evidence="3 7" id="KW-0479">Metal-binding</keyword>
<dbReference type="InterPro" id="IPR013154">
    <property type="entry name" value="ADH-like_N"/>
</dbReference>
<dbReference type="OrthoDB" id="3941538at2759"/>
<name>A0A9W4U432_9PLEO</name>
<dbReference type="AlphaFoldDB" id="A0A9W4U432"/>
<dbReference type="PANTHER" id="PTHR43161:SF23">
    <property type="entry name" value="(R,R)-BUTANEDIOL DEHYDROGENASE-RELATED"/>
    <property type="match status" value="1"/>
</dbReference>
<reference evidence="9" key="1">
    <citation type="submission" date="2023-01" db="EMBL/GenBank/DDBJ databases">
        <authorList>
            <person name="Van Ghelder C."/>
            <person name="Rancurel C."/>
        </authorList>
    </citation>
    <scope>NUCLEOTIDE SEQUENCE</scope>
    <source>
        <strain evidence="9">CNCM I-4278</strain>
    </source>
</reference>
<feature type="domain" description="Enoyl reductase (ER)" evidence="8">
    <location>
        <begin position="12"/>
        <end position="353"/>
    </location>
</feature>
<dbReference type="CDD" id="cd08233">
    <property type="entry name" value="butanediol_DH_like"/>
    <property type="match status" value="1"/>
</dbReference>
<comment type="cofactor">
    <cofactor evidence="1 7">
        <name>Zn(2+)</name>
        <dbReference type="ChEBI" id="CHEBI:29105"/>
    </cofactor>
</comment>
<dbReference type="SMART" id="SM00829">
    <property type="entry name" value="PKS_ER"/>
    <property type="match status" value="1"/>
</dbReference>
<dbReference type="GO" id="GO:0008270">
    <property type="term" value="F:zinc ion binding"/>
    <property type="evidence" value="ECO:0007669"/>
    <property type="project" value="InterPro"/>
</dbReference>
<evidence type="ECO:0000256" key="5">
    <source>
        <dbReference type="ARBA" id="ARBA00023002"/>
    </source>
</evidence>
<dbReference type="EMBL" id="CAOQHR010000001">
    <property type="protein sequence ID" value="CAI6269848.1"/>
    <property type="molecule type" value="Genomic_DNA"/>
</dbReference>
<dbReference type="PROSITE" id="PS00059">
    <property type="entry name" value="ADH_ZINC"/>
    <property type="match status" value="1"/>
</dbReference>
<dbReference type="SUPFAM" id="SSF51735">
    <property type="entry name" value="NAD(P)-binding Rossmann-fold domains"/>
    <property type="match status" value="1"/>
</dbReference>
<gene>
    <name evidence="9" type="ORF">PDIGIT_LOCUS1680</name>
</gene>
<keyword evidence="4 7" id="KW-0862">Zinc</keyword>
<dbReference type="Pfam" id="PF00107">
    <property type="entry name" value="ADH_zinc_N"/>
    <property type="match status" value="1"/>
</dbReference>
<dbReference type="SUPFAM" id="SSF50129">
    <property type="entry name" value="GroES-like"/>
    <property type="match status" value="1"/>
</dbReference>
<evidence type="ECO:0000313" key="9">
    <source>
        <dbReference type="EMBL" id="CAI6269848.1"/>
    </source>
</evidence>
<evidence type="ECO:0000259" key="8">
    <source>
        <dbReference type="SMART" id="SM00829"/>
    </source>
</evidence>
<sequence>MAGTMKAVRFHGQRDLRYEDIPIPTVGKGQVKIKPAWVGICGTDLHEYLGGPNLCPTTAHPITQETVPLTLGHEFSGTIEEVGQDVTDYKPGDRVSVQPIIYDNTCGACKEGLQNCCWNNGFVGLSGWGGGLSEHIVVPTSTLYRLPDNVPLKLGALVEPLSVGWHAVKISPFKPGNAALILGGGPIGIAVILALKAKGADKIIVSEVSRKRQEFAKAFGADYVLNPVEEDVVQRCRDLCDGQGVDVVYDCAGVQAALNSGIEATRARGTIVNIAIWEKDCTITPNQLTFKERRYMGVATFQIGDFQEVIDAISAGKIKPQDMITKTIKLTEVEEKGFKALINDKDNNVKVLVEVHGG</sequence>
<proteinExistence type="inferred from homology"/>
<dbReference type="InterPro" id="IPR020843">
    <property type="entry name" value="ER"/>
</dbReference>
<dbReference type="FunFam" id="3.40.50.720:FF:000068">
    <property type="entry name" value="Sorbitol dehydrogenase"/>
    <property type="match status" value="1"/>
</dbReference>
<keyword evidence="6" id="KW-0520">NAD</keyword>
<evidence type="ECO:0000256" key="1">
    <source>
        <dbReference type="ARBA" id="ARBA00001947"/>
    </source>
</evidence>
<comment type="caution">
    <text evidence="9">The sequence shown here is derived from an EMBL/GenBank/DDBJ whole genome shotgun (WGS) entry which is preliminary data.</text>
</comment>
<keyword evidence="5" id="KW-0560">Oxidoreductase</keyword>
<dbReference type="Proteomes" id="UP001152607">
    <property type="component" value="Unassembled WGS sequence"/>
</dbReference>
<keyword evidence="10" id="KW-1185">Reference proteome</keyword>
<evidence type="ECO:0000256" key="4">
    <source>
        <dbReference type="ARBA" id="ARBA00022833"/>
    </source>
</evidence>
<evidence type="ECO:0000313" key="10">
    <source>
        <dbReference type="Proteomes" id="UP001152607"/>
    </source>
</evidence>
<evidence type="ECO:0000256" key="3">
    <source>
        <dbReference type="ARBA" id="ARBA00022723"/>
    </source>
</evidence>
<dbReference type="InterPro" id="IPR002328">
    <property type="entry name" value="ADH_Zn_CS"/>
</dbReference>
<protein>
    <recommendedName>
        <fullName evidence="8">Enoyl reductase (ER) domain-containing protein</fullName>
    </recommendedName>
</protein>
<dbReference type="InterPro" id="IPR011032">
    <property type="entry name" value="GroES-like_sf"/>
</dbReference>
<dbReference type="Pfam" id="PF08240">
    <property type="entry name" value="ADH_N"/>
    <property type="match status" value="1"/>
</dbReference>
<evidence type="ECO:0000256" key="6">
    <source>
        <dbReference type="ARBA" id="ARBA00023027"/>
    </source>
</evidence>
<evidence type="ECO:0000256" key="7">
    <source>
        <dbReference type="RuleBase" id="RU361277"/>
    </source>
</evidence>
<dbReference type="InterPro" id="IPR013149">
    <property type="entry name" value="ADH-like_C"/>
</dbReference>